<dbReference type="InterPro" id="IPR007296">
    <property type="entry name" value="DUF403"/>
</dbReference>
<evidence type="ECO:0000313" key="2">
    <source>
        <dbReference type="EMBL" id="VEP14589.1"/>
    </source>
</evidence>
<dbReference type="EMBL" id="CAACVJ010000194">
    <property type="protein sequence ID" value="VEP14589.1"/>
    <property type="molecule type" value="Genomic_DNA"/>
</dbReference>
<dbReference type="PANTHER" id="PTHR34595:SF7">
    <property type="entry name" value="SLL1039 PROTEIN"/>
    <property type="match status" value="1"/>
</dbReference>
<protein>
    <recommendedName>
        <fullName evidence="1">DUF403 domain-containing protein</fullName>
    </recommendedName>
</protein>
<dbReference type="AlphaFoldDB" id="A0A563VT78"/>
<keyword evidence="3" id="KW-1185">Reference proteome</keyword>
<proteinExistence type="predicted"/>
<feature type="domain" description="DUF403" evidence="1">
    <location>
        <begin position="1"/>
        <end position="309"/>
    </location>
</feature>
<reference evidence="2 3" key="1">
    <citation type="submission" date="2019-01" db="EMBL/GenBank/DDBJ databases">
        <authorList>
            <person name="Brito A."/>
        </authorList>
    </citation>
    <scope>NUCLEOTIDE SEQUENCE [LARGE SCALE GENOMIC DNA]</scope>
    <source>
        <strain evidence="2">1</strain>
    </source>
</reference>
<dbReference type="OrthoDB" id="9803532at2"/>
<dbReference type="InterPro" id="IPR051680">
    <property type="entry name" value="ATP-dep_Glu-Cys_Ligase-2"/>
</dbReference>
<evidence type="ECO:0000313" key="3">
    <source>
        <dbReference type="Proteomes" id="UP000320055"/>
    </source>
</evidence>
<dbReference type="RefSeq" id="WP_144873233.1">
    <property type="nucleotide sequence ID" value="NZ_LR214016.1"/>
</dbReference>
<dbReference type="Proteomes" id="UP000320055">
    <property type="component" value="Unassembled WGS sequence"/>
</dbReference>
<dbReference type="PANTHER" id="PTHR34595">
    <property type="entry name" value="BLR5612 PROTEIN"/>
    <property type="match status" value="1"/>
</dbReference>
<name>A0A563VT78_9CYAN</name>
<organism evidence="2 3">
    <name type="scientific">Hyella patelloides LEGE 07179</name>
    <dbReference type="NCBI Taxonomy" id="945734"/>
    <lineage>
        <taxon>Bacteria</taxon>
        <taxon>Bacillati</taxon>
        <taxon>Cyanobacteriota</taxon>
        <taxon>Cyanophyceae</taxon>
        <taxon>Pleurocapsales</taxon>
        <taxon>Hyellaceae</taxon>
        <taxon>Hyella</taxon>
    </lineage>
</organism>
<evidence type="ECO:0000259" key="1">
    <source>
        <dbReference type="Pfam" id="PF04168"/>
    </source>
</evidence>
<sequence>MLSRVADSIYWLNRYIERAENVARFIDVNLNLMLDLPAGVPQQWQPLVSVTGDMELFNDRYNEANNDNVIQFLTFDENYANSILSCLKIARENARSIREVISSEMWEEVNSFYLMIKETSSTQSVSALPKLFSKVKMASHRFAGVMDATMSHNEGWHFGQLGRLLERADKTARILDVKYFLLLPSAEWVGTPLDRIQWISLLRSASAYEMYRKCQHHINPSTVAEFLILDRTFPRSIHFCLRQAEQCLHEITQTPTGSWCNSAEKALGKLCSQLGYLTIDEIIQSGLHEFLDGMQSSINEVGNEIYQTFIAIGDPYCAIPNQPSNNVQIQSSSFTQTSSA</sequence>
<dbReference type="Pfam" id="PF04168">
    <property type="entry name" value="Alpha-E"/>
    <property type="match status" value="1"/>
</dbReference>
<gene>
    <name evidence="2" type="ORF">H1P_2730004</name>
</gene>
<accession>A0A563VT78</accession>